<sequence length="229" mass="24198">MRSMRRMVRWGFAGLAANVIAACSVLPPSQTLDVYRLPETCGANACASVHDGTAQSAPDAASPSGLAHRVTLRVVAPSAGNAISSARIAVIPEGDTLIAYRNARWTDPAPELVGTRLVHALAAQSAFNVVDRDVPVTADWELRSHLGAFQTEYRNGQPVVHVALDVWLIDASSRQIVATRHVDETEAPSAPAVPAVVQAFGRASDRLGDQVATWVSGVIASVPVDHASR</sequence>
<dbReference type="SUPFAM" id="SSF159594">
    <property type="entry name" value="XCC0632-like"/>
    <property type="match status" value="1"/>
</dbReference>
<dbReference type="Proteomes" id="UP000270342">
    <property type="component" value="Unassembled WGS sequence"/>
</dbReference>
<dbReference type="PROSITE" id="PS51257">
    <property type="entry name" value="PROKAR_LIPOPROTEIN"/>
    <property type="match status" value="1"/>
</dbReference>
<keyword evidence="3" id="KW-1185">Reference proteome</keyword>
<evidence type="ECO:0000259" key="1">
    <source>
        <dbReference type="Pfam" id="PF03886"/>
    </source>
</evidence>
<organism evidence="2 3">
    <name type="scientific">Pararobbsia silviterrae</name>
    <dbReference type="NCBI Taxonomy" id="1792498"/>
    <lineage>
        <taxon>Bacteria</taxon>
        <taxon>Pseudomonadati</taxon>
        <taxon>Pseudomonadota</taxon>
        <taxon>Betaproteobacteria</taxon>
        <taxon>Burkholderiales</taxon>
        <taxon>Burkholderiaceae</taxon>
        <taxon>Pararobbsia</taxon>
    </lineage>
</organism>
<proteinExistence type="predicted"/>
<evidence type="ECO:0000313" key="3">
    <source>
        <dbReference type="Proteomes" id="UP000270342"/>
    </source>
</evidence>
<protein>
    <submittedName>
        <fullName evidence="2">ABC transporter</fullName>
    </submittedName>
</protein>
<dbReference type="Gene3D" id="3.40.50.10610">
    <property type="entry name" value="ABC-type transport auxiliary lipoprotein component"/>
    <property type="match status" value="1"/>
</dbReference>
<dbReference type="AlphaFoldDB" id="A0A494Y5V9"/>
<name>A0A494Y5V9_9BURK</name>
<dbReference type="EMBL" id="RBZU01000004">
    <property type="protein sequence ID" value="RKP55961.1"/>
    <property type="molecule type" value="Genomic_DNA"/>
</dbReference>
<accession>A0A494Y5V9</accession>
<feature type="domain" description="ABC-type transport auxiliary lipoprotein component" evidence="1">
    <location>
        <begin position="58"/>
        <end position="212"/>
    </location>
</feature>
<dbReference type="Pfam" id="PF03886">
    <property type="entry name" value="ABC_trans_aux"/>
    <property type="match status" value="1"/>
</dbReference>
<reference evidence="2 3" key="1">
    <citation type="submission" date="2018-10" db="EMBL/GenBank/DDBJ databases">
        <title>Robbsia sp. DHC34, isolated from soil.</title>
        <authorList>
            <person name="Gao Z.-H."/>
            <person name="Qiu L.-H."/>
        </authorList>
    </citation>
    <scope>NUCLEOTIDE SEQUENCE [LARGE SCALE GENOMIC DNA]</scope>
    <source>
        <strain evidence="2 3">DHC34</strain>
    </source>
</reference>
<dbReference type="InterPro" id="IPR005586">
    <property type="entry name" value="ABC_trans_aux"/>
</dbReference>
<gene>
    <name evidence="2" type="ORF">D7S86_12295</name>
</gene>
<comment type="caution">
    <text evidence="2">The sequence shown here is derived from an EMBL/GenBank/DDBJ whole genome shotgun (WGS) entry which is preliminary data.</text>
</comment>
<evidence type="ECO:0000313" key="2">
    <source>
        <dbReference type="EMBL" id="RKP55961.1"/>
    </source>
</evidence>